<dbReference type="InterPro" id="IPR018497">
    <property type="entry name" value="Peptidase_M13_C"/>
</dbReference>
<organism evidence="11 12">
    <name type="scientific">Paucibacter sediminis</name>
    <dbReference type="NCBI Taxonomy" id="3019553"/>
    <lineage>
        <taxon>Bacteria</taxon>
        <taxon>Pseudomonadati</taxon>
        <taxon>Pseudomonadota</taxon>
        <taxon>Betaproteobacteria</taxon>
        <taxon>Burkholderiales</taxon>
        <taxon>Sphaerotilaceae</taxon>
        <taxon>Roseateles</taxon>
    </lineage>
</organism>
<feature type="domain" description="Peptidase M13 N-terminal" evidence="10">
    <location>
        <begin position="41"/>
        <end position="417"/>
    </location>
</feature>
<evidence type="ECO:0000259" key="9">
    <source>
        <dbReference type="Pfam" id="PF01431"/>
    </source>
</evidence>
<protein>
    <submittedName>
        <fullName evidence="11">M13 family metallopeptidase</fullName>
    </submittedName>
</protein>
<keyword evidence="5" id="KW-0378">Hydrolase</keyword>
<dbReference type="GO" id="GO:0046872">
    <property type="term" value="F:metal ion binding"/>
    <property type="evidence" value="ECO:0007669"/>
    <property type="project" value="UniProtKB-KW"/>
</dbReference>
<dbReference type="InterPro" id="IPR000718">
    <property type="entry name" value="Peptidase_M13"/>
</dbReference>
<evidence type="ECO:0000256" key="6">
    <source>
        <dbReference type="ARBA" id="ARBA00022833"/>
    </source>
</evidence>
<keyword evidence="12" id="KW-1185">Reference proteome</keyword>
<dbReference type="Pfam" id="PF05649">
    <property type="entry name" value="Peptidase_M13_N"/>
    <property type="match status" value="1"/>
</dbReference>
<name>A0AA95NE95_9BURK</name>
<feature type="chain" id="PRO_5041681464" evidence="8">
    <location>
        <begin position="23"/>
        <end position="673"/>
    </location>
</feature>
<proteinExistence type="inferred from homology"/>
<dbReference type="AlphaFoldDB" id="A0AA95NE95"/>
<dbReference type="KEGG" id="pais:PFX98_24460"/>
<evidence type="ECO:0000256" key="7">
    <source>
        <dbReference type="ARBA" id="ARBA00023049"/>
    </source>
</evidence>
<evidence type="ECO:0000256" key="5">
    <source>
        <dbReference type="ARBA" id="ARBA00022801"/>
    </source>
</evidence>
<keyword evidence="7" id="KW-0482">Metalloprotease</keyword>
<evidence type="ECO:0000256" key="2">
    <source>
        <dbReference type="ARBA" id="ARBA00007357"/>
    </source>
</evidence>
<evidence type="ECO:0000259" key="10">
    <source>
        <dbReference type="Pfam" id="PF05649"/>
    </source>
</evidence>
<dbReference type="EMBL" id="CP116346">
    <property type="protein sequence ID" value="WIT11983.1"/>
    <property type="molecule type" value="Genomic_DNA"/>
</dbReference>
<dbReference type="PANTHER" id="PTHR11733:SF167">
    <property type="entry name" value="FI17812P1-RELATED"/>
    <property type="match status" value="1"/>
</dbReference>
<comment type="cofactor">
    <cofactor evidence="1">
        <name>Zn(2+)</name>
        <dbReference type="ChEBI" id="CHEBI:29105"/>
    </cofactor>
</comment>
<dbReference type="Gene3D" id="3.40.390.10">
    <property type="entry name" value="Collagenase (Catalytic Domain)"/>
    <property type="match status" value="1"/>
</dbReference>
<dbReference type="CDD" id="cd08662">
    <property type="entry name" value="M13"/>
    <property type="match status" value="1"/>
</dbReference>
<dbReference type="GO" id="GO:0004222">
    <property type="term" value="F:metalloendopeptidase activity"/>
    <property type="evidence" value="ECO:0007669"/>
    <property type="project" value="InterPro"/>
</dbReference>
<feature type="domain" description="Peptidase M13 C-terminal" evidence="9">
    <location>
        <begin position="469"/>
        <end position="669"/>
    </location>
</feature>
<evidence type="ECO:0000256" key="8">
    <source>
        <dbReference type="SAM" id="SignalP"/>
    </source>
</evidence>
<dbReference type="InterPro" id="IPR042089">
    <property type="entry name" value="Peptidase_M13_dom_2"/>
</dbReference>
<evidence type="ECO:0000313" key="12">
    <source>
        <dbReference type="Proteomes" id="UP001177769"/>
    </source>
</evidence>
<dbReference type="PANTHER" id="PTHR11733">
    <property type="entry name" value="ZINC METALLOPROTEASE FAMILY M13 NEPRILYSIN-RELATED"/>
    <property type="match status" value="1"/>
</dbReference>
<evidence type="ECO:0000256" key="3">
    <source>
        <dbReference type="ARBA" id="ARBA00022670"/>
    </source>
</evidence>
<keyword evidence="6" id="KW-0862">Zinc</keyword>
<evidence type="ECO:0000256" key="1">
    <source>
        <dbReference type="ARBA" id="ARBA00001947"/>
    </source>
</evidence>
<dbReference type="InterPro" id="IPR024079">
    <property type="entry name" value="MetalloPept_cat_dom_sf"/>
</dbReference>
<dbReference type="SUPFAM" id="SSF55486">
    <property type="entry name" value="Metalloproteases ('zincins'), catalytic domain"/>
    <property type="match status" value="1"/>
</dbReference>
<evidence type="ECO:0000313" key="11">
    <source>
        <dbReference type="EMBL" id="WIT11983.1"/>
    </source>
</evidence>
<reference evidence="11" key="1">
    <citation type="submission" date="2023-01" db="EMBL/GenBank/DDBJ databases">
        <title>Whole genome sequence of Paucibacter sp. S2-9 isolated from pond sediment.</title>
        <authorList>
            <person name="Jung J.Y."/>
        </authorList>
    </citation>
    <scope>NUCLEOTIDE SEQUENCE</scope>
    <source>
        <strain evidence="11">S2-9</strain>
    </source>
</reference>
<accession>A0AA95NE95</accession>
<dbReference type="Pfam" id="PF01431">
    <property type="entry name" value="Peptidase_M13"/>
    <property type="match status" value="1"/>
</dbReference>
<dbReference type="GO" id="GO:0016485">
    <property type="term" value="P:protein processing"/>
    <property type="evidence" value="ECO:0007669"/>
    <property type="project" value="TreeGrafter"/>
</dbReference>
<dbReference type="RefSeq" id="WP_285233072.1">
    <property type="nucleotide sequence ID" value="NZ_CP116346.1"/>
</dbReference>
<dbReference type="PROSITE" id="PS51885">
    <property type="entry name" value="NEPRILYSIN"/>
    <property type="match status" value="1"/>
</dbReference>
<feature type="signal peptide" evidence="8">
    <location>
        <begin position="1"/>
        <end position="22"/>
    </location>
</feature>
<dbReference type="InterPro" id="IPR008753">
    <property type="entry name" value="Peptidase_M13_N"/>
</dbReference>
<dbReference type="Gene3D" id="1.10.1380.10">
    <property type="entry name" value="Neutral endopeptidase , domain2"/>
    <property type="match status" value="1"/>
</dbReference>
<dbReference type="Proteomes" id="UP001177769">
    <property type="component" value="Chromosome"/>
</dbReference>
<keyword evidence="4" id="KW-0479">Metal-binding</keyword>
<gene>
    <name evidence="11" type="ORF">PFX98_24460</name>
</gene>
<keyword evidence="8" id="KW-0732">Signal</keyword>
<comment type="similarity">
    <text evidence="2">Belongs to the peptidase M13 family.</text>
</comment>
<evidence type="ECO:0000256" key="4">
    <source>
        <dbReference type="ARBA" id="ARBA00022723"/>
    </source>
</evidence>
<sequence length="673" mass="73790">MKTIYKLSALALLAQLSGHGLASPAATGLDRHGFDAQVRAQDDLYRAVNGQWIKATAIPGDRAVIGTFTDLSDRADARLRSIVEGLAAKPQRPGSKEAQIGAFYSAYLDLDAIERAGLAPMQPLLAEIDAIDSRAALAQWQGRMQGRVLTPLQLDVLPDFKQPGVNRALLRQSGLGLPSRDYYLKADDARMARARAAYIAYLTLLAGQLGEPAPAEAAQRVMALEQRIAALHWDEVESRDSVKIYNPHTPAQLQGLVPAYDWQGLLAAAQMRQVDKLVVWQPSAAVGIAKLLAEEPLADWKLYQKLHSLDAHAAVLPKTIREARFAFRGTALTGASEERPRWQQGINAVNEALGEALGQLYVAKHFPAAHKARMQALVANLMAAFGDSIDTLDWMSAETKAQAKIKLSKYSVKIGYPDAWRDYGALQVRAGDALGNRDRAVAFEWARIAAKLGQPVDRGEWGMFPQQVNAYYEPTTNEIVFPAAILQPPFFDMKADDAVNYGAIGAIIGHEISHGFDDDGSQFDGDGMLRNWWTETDRKAFEAVGAKLVKQYAGYEAIPGKQVNGQLTLGENIADLSGLQVAYKAYQRSLKGKPAPVLGGLSGEQRFFMGWSQGWREKMREERSLQLLTADPHAPAEFRANGAPVNIDAFHQAFGTKPGDKLYKPSAERIRIW</sequence>
<dbReference type="GO" id="GO:0005886">
    <property type="term" value="C:plasma membrane"/>
    <property type="evidence" value="ECO:0007669"/>
    <property type="project" value="TreeGrafter"/>
</dbReference>
<dbReference type="PRINTS" id="PR00786">
    <property type="entry name" value="NEPRILYSIN"/>
</dbReference>
<keyword evidence="3" id="KW-0645">Protease</keyword>